<comment type="similarity">
    <text evidence="1">Belongs to the TOG/XMAP215 family.</text>
</comment>
<dbReference type="Proteomes" id="UP000673691">
    <property type="component" value="Unassembled WGS sequence"/>
</dbReference>
<gene>
    <name evidence="4" type="ORF">BJ554DRAFT_4343</name>
</gene>
<evidence type="ECO:0000256" key="1">
    <source>
        <dbReference type="ARBA" id="ARBA00025722"/>
    </source>
</evidence>
<proteinExistence type="inferred from homology"/>
<evidence type="ECO:0000313" key="4">
    <source>
        <dbReference type="EMBL" id="KAG5462629.1"/>
    </source>
</evidence>
<dbReference type="SUPFAM" id="SSF48371">
    <property type="entry name" value="ARM repeat"/>
    <property type="match status" value="1"/>
</dbReference>
<dbReference type="GO" id="GO:0061863">
    <property type="term" value="F:microtubule plus end polymerase"/>
    <property type="evidence" value="ECO:0007669"/>
    <property type="project" value="InterPro"/>
</dbReference>
<feature type="compositionally biased region" description="Low complexity" evidence="3">
    <location>
        <begin position="510"/>
        <end position="522"/>
    </location>
</feature>
<dbReference type="InterPro" id="IPR011989">
    <property type="entry name" value="ARM-like"/>
</dbReference>
<accession>A0A8H8A014</accession>
<dbReference type="OrthoDB" id="205662at2759"/>
<keyword evidence="5" id="KW-1185">Reference proteome</keyword>
<feature type="region of interest" description="Disordered" evidence="3">
    <location>
        <begin position="97"/>
        <end position="155"/>
    </location>
</feature>
<dbReference type="GO" id="GO:0046785">
    <property type="term" value="P:microtubule polymerization"/>
    <property type="evidence" value="ECO:0007669"/>
    <property type="project" value="InterPro"/>
</dbReference>
<evidence type="ECO:0000256" key="2">
    <source>
        <dbReference type="PROSITE-ProRule" id="PRU00103"/>
    </source>
</evidence>
<comment type="caution">
    <text evidence="4">The sequence shown here is derived from an EMBL/GenBank/DDBJ whole genome shotgun (WGS) entry which is preliminary data.</text>
</comment>
<dbReference type="EMBL" id="JAEFCI010001871">
    <property type="protein sequence ID" value="KAG5462629.1"/>
    <property type="molecule type" value="Genomic_DNA"/>
</dbReference>
<name>A0A8H8A014_9FUNG</name>
<evidence type="ECO:0000256" key="3">
    <source>
        <dbReference type="SAM" id="MobiDB-lite"/>
    </source>
</evidence>
<feature type="compositionally biased region" description="Low complexity" evidence="3">
    <location>
        <begin position="108"/>
        <end position="126"/>
    </location>
</feature>
<dbReference type="Gene3D" id="1.25.10.10">
    <property type="entry name" value="Leucine-rich Repeat Variant"/>
    <property type="match status" value="1"/>
</dbReference>
<dbReference type="InterPro" id="IPR021133">
    <property type="entry name" value="HEAT_type_2"/>
</dbReference>
<dbReference type="GO" id="GO:0030951">
    <property type="term" value="P:establishment or maintenance of microtubule cytoskeleton polarity"/>
    <property type="evidence" value="ECO:0007669"/>
    <property type="project" value="InterPro"/>
</dbReference>
<dbReference type="InterPro" id="IPR016024">
    <property type="entry name" value="ARM-type_fold"/>
</dbReference>
<feature type="region of interest" description="Disordered" evidence="3">
    <location>
        <begin position="499"/>
        <end position="522"/>
    </location>
</feature>
<organism evidence="4 5">
    <name type="scientific">Olpidium bornovanus</name>
    <dbReference type="NCBI Taxonomy" id="278681"/>
    <lineage>
        <taxon>Eukaryota</taxon>
        <taxon>Fungi</taxon>
        <taxon>Fungi incertae sedis</taxon>
        <taxon>Olpidiomycota</taxon>
        <taxon>Olpidiomycotina</taxon>
        <taxon>Olpidiomycetes</taxon>
        <taxon>Olpidiales</taxon>
        <taxon>Olpidiaceae</taxon>
        <taxon>Olpidium</taxon>
    </lineage>
</organism>
<dbReference type="AlphaFoldDB" id="A0A8H8A014"/>
<dbReference type="GO" id="GO:0051010">
    <property type="term" value="F:microtubule plus-end binding"/>
    <property type="evidence" value="ECO:0007669"/>
    <property type="project" value="InterPro"/>
</dbReference>
<dbReference type="PANTHER" id="PTHR12609">
    <property type="entry name" value="MICROTUBULE ASSOCIATED PROTEIN XMAP215"/>
    <property type="match status" value="1"/>
</dbReference>
<dbReference type="PROSITE" id="PS50077">
    <property type="entry name" value="HEAT_REPEAT"/>
    <property type="match status" value="1"/>
</dbReference>
<reference evidence="4 5" key="1">
    <citation type="journal article" name="Sci. Rep.">
        <title>Genome-scale phylogenetic analyses confirm Olpidium as the closest living zoosporic fungus to the non-flagellated, terrestrial fungi.</title>
        <authorList>
            <person name="Chang Y."/>
            <person name="Rochon D."/>
            <person name="Sekimoto S."/>
            <person name="Wang Y."/>
            <person name="Chovatia M."/>
            <person name="Sandor L."/>
            <person name="Salamov A."/>
            <person name="Grigoriev I.V."/>
            <person name="Stajich J.E."/>
            <person name="Spatafora J.W."/>
        </authorList>
    </citation>
    <scope>NUCLEOTIDE SEQUENCE [LARGE SCALE GENOMIC DNA]</scope>
    <source>
        <strain evidence="4">S191</strain>
    </source>
</reference>
<protein>
    <submittedName>
        <fullName evidence="4">Uncharacterized protein</fullName>
    </submittedName>
</protein>
<dbReference type="GO" id="GO:0007051">
    <property type="term" value="P:spindle organization"/>
    <property type="evidence" value="ECO:0007669"/>
    <property type="project" value="InterPro"/>
</dbReference>
<feature type="repeat" description="HEAT" evidence="2">
    <location>
        <begin position="38"/>
        <end position="74"/>
    </location>
</feature>
<feature type="non-terminal residue" evidence="4">
    <location>
        <position position="522"/>
    </location>
</feature>
<dbReference type="InterPro" id="IPR045110">
    <property type="entry name" value="XMAP215"/>
</dbReference>
<evidence type="ECO:0000313" key="5">
    <source>
        <dbReference type="Proteomes" id="UP000673691"/>
    </source>
</evidence>
<sequence length="522" mass="56076">MEHGLKSKNGRTRTECLEELGALIQRHGMNVCGQASKTLPTIAQHVSDRDNAVRSAAIIALSQVYVLVGEKVFALLGKLSEKDKSLLEERFKRTKPLSGVNPIGTKGGRPASAPSAGGQDAAQSAALSHVADSVEPPAATGEGERPTSSSSSSSSLKVVKNEFSLDLDKLGLPSVSNAAHASVLVRPAAGLAALPPATQAGAAGVPTLRKSASALSLENRAYMMDIILAQIASGRDNAKNIDALKELEVQMSGPPELVIPYLDEIVNAVTLQLRLAFTAPDDDSPDGFRLCKHVVNALVLLFTNRTLSTRVSTESLRAMVVELLHRLLDQHTGSRHALSRPLNILMIRLLDSVPPNVAYGILLDILERSAVELLSTPEELAGAQARFAELVMKCIWKLTKGMRKVLDNGVLSPEKLLLDVHNFMARLPPQEWKRRNAEGLLLGDLPNRTMKTILFELVDRFNGDIFSKLSLVPDPENSPILGYLKNMTRVQDVDLSRALTAPGVSPPDASPAAPEPAESMSE</sequence>